<protein>
    <submittedName>
        <fullName evidence="4">Unannotated protein</fullName>
    </submittedName>
</protein>
<evidence type="ECO:0000259" key="3">
    <source>
        <dbReference type="SMART" id="SM00822"/>
    </source>
</evidence>
<dbReference type="InterPro" id="IPR036291">
    <property type="entry name" value="NAD(P)-bd_dom_sf"/>
</dbReference>
<dbReference type="PANTHER" id="PTHR45024">
    <property type="entry name" value="DEHYDROGENASES, SHORT CHAIN"/>
    <property type="match status" value="1"/>
</dbReference>
<dbReference type="PANTHER" id="PTHR45024:SF2">
    <property type="entry name" value="SCP2 DOMAIN-CONTAINING PROTEIN"/>
    <property type="match status" value="1"/>
</dbReference>
<proteinExistence type="inferred from homology"/>
<evidence type="ECO:0000313" key="4">
    <source>
        <dbReference type="EMBL" id="CAB4546007.1"/>
    </source>
</evidence>
<dbReference type="Gene3D" id="3.40.50.720">
    <property type="entry name" value="NAD(P)-binding Rossmann-like Domain"/>
    <property type="match status" value="1"/>
</dbReference>
<name>A0A6J6C4Z4_9ZZZZ</name>
<sequence length="292" mass="31078">MGTLDGRVAIITGAGRGLGREHALLFASQGAKVVVNDLGGANDGSGSDMTPAQQTVADIKAMGGEAIVNGDNVADWAGAKRMVDSAIETFGDLDILVNNAGILRDRMLFSMAENEWDSVIEVHLKGHFAPTHHASVYWREQAKAGVTRARNLVHTSSTSGLFSNPGQANYGAAKSGIATFSQICAKELSRYNVKSNAIAPAARTRLTMATPGLEDVMAAKEGAFDMWDPANVSPLVGYLASELCEFNGETFFVQGGQVTRVQTWVMAEEINQNDRWTIEGLATAMKALTPKS</sequence>
<evidence type="ECO:0000256" key="1">
    <source>
        <dbReference type="ARBA" id="ARBA00006484"/>
    </source>
</evidence>
<comment type="similarity">
    <text evidence="1">Belongs to the short-chain dehydrogenases/reductases (SDR) family.</text>
</comment>
<dbReference type="NCBIfam" id="NF005861">
    <property type="entry name" value="PRK07791.1"/>
    <property type="match status" value="1"/>
</dbReference>
<evidence type="ECO:0000256" key="2">
    <source>
        <dbReference type="ARBA" id="ARBA00023002"/>
    </source>
</evidence>
<dbReference type="AlphaFoldDB" id="A0A6J6C4Z4"/>
<keyword evidence="2" id="KW-0560">Oxidoreductase</keyword>
<gene>
    <name evidence="4" type="ORF">UFOPK1421_00954</name>
</gene>
<dbReference type="InterPro" id="IPR057326">
    <property type="entry name" value="KR_dom"/>
</dbReference>
<dbReference type="InterPro" id="IPR051687">
    <property type="entry name" value="Peroxisomal_Beta-Oxidation"/>
</dbReference>
<organism evidence="4">
    <name type="scientific">freshwater metagenome</name>
    <dbReference type="NCBI Taxonomy" id="449393"/>
    <lineage>
        <taxon>unclassified sequences</taxon>
        <taxon>metagenomes</taxon>
        <taxon>ecological metagenomes</taxon>
    </lineage>
</organism>
<feature type="domain" description="Ketoreductase" evidence="3">
    <location>
        <begin position="7"/>
        <end position="201"/>
    </location>
</feature>
<dbReference type="PRINTS" id="PR00080">
    <property type="entry name" value="SDRFAMILY"/>
</dbReference>
<dbReference type="EMBL" id="CAEZSL010000097">
    <property type="protein sequence ID" value="CAB4546007.1"/>
    <property type="molecule type" value="Genomic_DNA"/>
</dbReference>
<dbReference type="SUPFAM" id="SSF51735">
    <property type="entry name" value="NAD(P)-binding Rossmann-fold domains"/>
    <property type="match status" value="1"/>
</dbReference>
<dbReference type="Pfam" id="PF00106">
    <property type="entry name" value="adh_short"/>
    <property type="match status" value="1"/>
</dbReference>
<dbReference type="InterPro" id="IPR002347">
    <property type="entry name" value="SDR_fam"/>
</dbReference>
<dbReference type="SMART" id="SM00822">
    <property type="entry name" value="PKS_KR"/>
    <property type="match status" value="1"/>
</dbReference>
<dbReference type="GO" id="GO:0016491">
    <property type="term" value="F:oxidoreductase activity"/>
    <property type="evidence" value="ECO:0007669"/>
    <property type="project" value="UniProtKB-KW"/>
</dbReference>
<accession>A0A6J6C4Z4</accession>
<dbReference type="PRINTS" id="PR00081">
    <property type="entry name" value="GDHRDH"/>
</dbReference>
<reference evidence="4" key="1">
    <citation type="submission" date="2020-05" db="EMBL/GenBank/DDBJ databases">
        <authorList>
            <person name="Chiriac C."/>
            <person name="Salcher M."/>
            <person name="Ghai R."/>
            <person name="Kavagutti S V."/>
        </authorList>
    </citation>
    <scope>NUCLEOTIDE SEQUENCE</scope>
</reference>